<comment type="caution">
    <text evidence="3">The sequence shown here is derived from an EMBL/GenBank/DDBJ whole genome shotgun (WGS) entry which is preliminary data.</text>
</comment>
<keyword evidence="4" id="KW-1185">Reference proteome</keyword>
<gene>
    <name evidence="3" type="ORF">PIB30_019302</name>
</gene>
<reference evidence="3 4" key="1">
    <citation type="journal article" date="2023" name="Plants (Basel)">
        <title>Bridging the Gap: Combining Genomics and Transcriptomics Approaches to Understand Stylosanthes scabra, an Orphan Legume from the Brazilian Caatinga.</title>
        <authorList>
            <person name="Ferreira-Neto J.R.C."/>
            <person name="da Silva M.D."/>
            <person name="Binneck E."/>
            <person name="de Melo N.F."/>
            <person name="da Silva R.H."/>
            <person name="de Melo A.L.T.M."/>
            <person name="Pandolfi V."/>
            <person name="Bustamante F.O."/>
            <person name="Brasileiro-Vidal A.C."/>
            <person name="Benko-Iseppon A.M."/>
        </authorList>
    </citation>
    <scope>NUCLEOTIDE SEQUENCE [LARGE SCALE GENOMIC DNA]</scope>
    <source>
        <tissue evidence="3">Leaves</tissue>
    </source>
</reference>
<feature type="domain" description="GIR1-like zinc ribbon" evidence="2">
    <location>
        <begin position="61"/>
        <end position="97"/>
    </location>
</feature>
<feature type="region of interest" description="Disordered" evidence="1">
    <location>
        <begin position="1"/>
        <end position="55"/>
    </location>
</feature>
<evidence type="ECO:0000313" key="4">
    <source>
        <dbReference type="Proteomes" id="UP001341840"/>
    </source>
</evidence>
<evidence type="ECO:0000256" key="1">
    <source>
        <dbReference type="SAM" id="MobiDB-lite"/>
    </source>
</evidence>
<dbReference type="InterPro" id="IPR055281">
    <property type="entry name" value="GIR1-2/SIED1"/>
</dbReference>
<feature type="compositionally biased region" description="Low complexity" evidence="1">
    <location>
        <begin position="26"/>
        <end position="51"/>
    </location>
</feature>
<protein>
    <recommendedName>
        <fullName evidence="2">GIR1-like zinc ribbon domain-containing protein</fullName>
    </recommendedName>
</protein>
<dbReference type="PANTHER" id="PTHR33177:SF79">
    <property type="entry name" value="LITAF DOMAIN-CONTAINING PROTEIN"/>
    <property type="match status" value="1"/>
</dbReference>
<accession>A0ABU6V738</accession>
<dbReference type="EMBL" id="JASCZI010151094">
    <property type="protein sequence ID" value="MED6169189.1"/>
    <property type="molecule type" value="Genomic_DNA"/>
</dbReference>
<evidence type="ECO:0000313" key="3">
    <source>
        <dbReference type="EMBL" id="MED6169189.1"/>
    </source>
</evidence>
<evidence type="ECO:0000259" key="2">
    <source>
        <dbReference type="Pfam" id="PF24747"/>
    </source>
</evidence>
<organism evidence="3 4">
    <name type="scientific">Stylosanthes scabra</name>
    <dbReference type="NCBI Taxonomy" id="79078"/>
    <lineage>
        <taxon>Eukaryota</taxon>
        <taxon>Viridiplantae</taxon>
        <taxon>Streptophyta</taxon>
        <taxon>Embryophyta</taxon>
        <taxon>Tracheophyta</taxon>
        <taxon>Spermatophyta</taxon>
        <taxon>Magnoliopsida</taxon>
        <taxon>eudicotyledons</taxon>
        <taxon>Gunneridae</taxon>
        <taxon>Pentapetalae</taxon>
        <taxon>rosids</taxon>
        <taxon>fabids</taxon>
        <taxon>Fabales</taxon>
        <taxon>Fabaceae</taxon>
        <taxon>Papilionoideae</taxon>
        <taxon>50 kb inversion clade</taxon>
        <taxon>dalbergioids sensu lato</taxon>
        <taxon>Dalbergieae</taxon>
        <taxon>Pterocarpus clade</taxon>
        <taxon>Stylosanthes</taxon>
    </lineage>
</organism>
<feature type="compositionally biased region" description="Basic and acidic residues" evidence="1">
    <location>
        <begin position="1"/>
        <end position="21"/>
    </location>
</feature>
<name>A0ABU6V738_9FABA</name>
<sequence>MGFRNQEMKEERAKSGGELELKLNLSSSPASSMESANASSESEMSCVSSSEANKKEETKPMVLAGCLQCLMYVLLSGVDPNPKCPNCNSTVLLDILKNEQQNNNNKKKPLP</sequence>
<dbReference type="InterPro" id="IPR056440">
    <property type="entry name" value="Zn-ribbon_GIR1"/>
</dbReference>
<dbReference type="Proteomes" id="UP001341840">
    <property type="component" value="Unassembled WGS sequence"/>
</dbReference>
<dbReference type="Pfam" id="PF24747">
    <property type="entry name" value="Zn-ribbon_GIR1"/>
    <property type="match status" value="1"/>
</dbReference>
<proteinExistence type="predicted"/>
<dbReference type="PANTHER" id="PTHR33177">
    <property type="entry name" value="PUTATIVE-RELATED"/>
    <property type="match status" value="1"/>
</dbReference>